<proteinExistence type="predicted"/>
<organism evidence="1 2">
    <name type="scientific">Chitinophaga alhagiae</name>
    <dbReference type="NCBI Taxonomy" id="2203219"/>
    <lineage>
        <taxon>Bacteria</taxon>
        <taxon>Pseudomonadati</taxon>
        <taxon>Bacteroidota</taxon>
        <taxon>Chitinophagia</taxon>
        <taxon>Chitinophagales</taxon>
        <taxon>Chitinophagaceae</taxon>
        <taxon>Chitinophaga</taxon>
    </lineage>
</organism>
<dbReference type="RefSeq" id="WP_119077772.1">
    <property type="nucleotide sequence ID" value="NZ_CP029600.1"/>
</dbReference>
<reference evidence="1 2" key="1">
    <citation type="submission" date="2018-05" db="EMBL/GenBank/DDBJ databases">
        <title>Chitinophaga sp. nov., isolated from rhizosphere soil of Alhagi.</title>
        <authorList>
            <person name="Liu Y."/>
        </authorList>
    </citation>
    <scope>NUCLEOTIDE SEQUENCE [LARGE SCALE GENOMIC DNA]</scope>
    <source>
        <strain evidence="1 2">T22</strain>
    </source>
</reference>
<dbReference type="InterPro" id="IPR009467">
    <property type="entry name" value="Glycolipid-bd_prot_put"/>
</dbReference>
<sequence length="184" mass="21311">MKKQVVWKGLYYQMMEYCNIETTETDIRIDGTIVGFGEDAPFSVSYDIVTDSAWQMAALEMAIEKGGECSWISIQRDPGGQWTQSGHARPEWEHCIDIDISLTPFTNTLPINRLRLAPGERRRLDVLYIHVLKNEVKPVEQFYTRLHENTYLYEGVIKDFKREILVDETGVVVEYPGLFTRIQS</sequence>
<name>A0ABM6WC85_9BACT</name>
<accession>A0ABM6WC85</accession>
<evidence type="ECO:0008006" key="3">
    <source>
        <dbReference type="Google" id="ProtNLM"/>
    </source>
</evidence>
<dbReference type="EMBL" id="CP029600">
    <property type="protein sequence ID" value="AWO01560.1"/>
    <property type="molecule type" value="Genomic_DNA"/>
</dbReference>
<protein>
    <recommendedName>
        <fullName evidence="3">Transcriptional regulator</fullName>
    </recommendedName>
</protein>
<gene>
    <name evidence="1" type="ORF">DLD77_07550</name>
</gene>
<keyword evidence="2" id="KW-1185">Reference proteome</keyword>
<dbReference type="Proteomes" id="UP000246099">
    <property type="component" value="Chromosome"/>
</dbReference>
<dbReference type="SUPFAM" id="SSF159275">
    <property type="entry name" value="PA1994-like"/>
    <property type="match status" value="1"/>
</dbReference>
<evidence type="ECO:0000313" key="1">
    <source>
        <dbReference type="EMBL" id="AWO01560.1"/>
    </source>
</evidence>
<dbReference type="Pfam" id="PF06475">
    <property type="entry name" value="Glycolipid_bind"/>
    <property type="match status" value="1"/>
</dbReference>
<evidence type="ECO:0000313" key="2">
    <source>
        <dbReference type="Proteomes" id="UP000246099"/>
    </source>
</evidence>